<feature type="signal peptide" evidence="2">
    <location>
        <begin position="1"/>
        <end position="33"/>
    </location>
</feature>
<sequence length="124" mass="12520">RHLNIPRHSSKSKMNVLLVAFLLFSVVLIGCSAADQGEMAISNLNADTIGWTGAEMEALRVKRTFGHHKHKHHKHHKHGKHSHGGSGSGGSGSGGSGGSHGRGSGGSRGGSGGSGGGSGGSRGR</sequence>
<evidence type="ECO:0000313" key="3">
    <source>
        <dbReference type="EMBL" id="GMR46976.1"/>
    </source>
</evidence>
<dbReference type="EMBL" id="BTRK01000004">
    <property type="protein sequence ID" value="GMR46976.1"/>
    <property type="molecule type" value="Genomic_DNA"/>
</dbReference>
<feature type="region of interest" description="Disordered" evidence="1">
    <location>
        <begin position="61"/>
        <end position="124"/>
    </location>
</feature>
<comment type="caution">
    <text evidence="3">The sequence shown here is derived from an EMBL/GenBank/DDBJ whole genome shotgun (WGS) entry which is preliminary data.</text>
</comment>
<dbReference type="Proteomes" id="UP001328107">
    <property type="component" value="Unassembled WGS sequence"/>
</dbReference>
<keyword evidence="2" id="KW-0732">Signal</keyword>
<gene>
    <name evidence="3" type="ORF">PMAYCL1PPCAC_17171</name>
</gene>
<feature type="compositionally biased region" description="Gly residues" evidence="1">
    <location>
        <begin position="84"/>
        <end position="124"/>
    </location>
</feature>
<protein>
    <recommendedName>
        <fullName evidence="5">Glycine-rich protein</fullName>
    </recommendedName>
</protein>
<dbReference type="AlphaFoldDB" id="A0AAN5CM82"/>
<evidence type="ECO:0000256" key="1">
    <source>
        <dbReference type="SAM" id="MobiDB-lite"/>
    </source>
</evidence>
<keyword evidence="4" id="KW-1185">Reference proteome</keyword>
<evidence type="ECO:0008006" key="5">
    <source>
        <dbReference type="Google" id="ProtNLM"/>
    </source>
</evidence>
<evidence type="ECO:0000313" key="4">
    <source>
        <dbReference type="Proteomes" id="UP001328107"/>
    </source>
</evidence>
<feature type="chain" id="PRO_5042946153" description="Glycine-rich protein" evidence="2">
    <location>
        <begin position="34"/>
        <end position="124"/>
    </location>
</feature>
<feature type="compositionally biased region" description="Basic residues" evidence="1">
    <location>
        <begin position="61"/>
        <end position="83"/>
    </location>
</feature>
<proteinExistence type="predicted"/>
<organism evidence="3 4">
    <name type="scientific">Pristionchus mayeri</name>
    <dbReference type="NCBI Taxonomy" id="1317129"/>
    <lineage>
        <taxon>Eukaryota</taxon>
        <taxon>Metazoa</taxon>
        <taxon>Ecdysozoa</taxon>
        <taxon>Nematoda</taxon>
        <taxon>Chromadorea</taxon>
        <taxon>Rhabditida</taxon>
        <taxon>Rhabditina</taxon>
        <taxon>Diplogasteromorpha</taxon>
        <taxon>Diplogasteroidea</taxon>
        <taxon>Neodiplogasteridae</taxon>
        <taxon>Pristionchus</taxon>
    </lineage>
</organism>
<feature type="non-terminal residue" evidence="3">
    <location>
        <position position="1"/>
    </location>
</feature>
<accession>A0AAN5CM82</accession>
<reference evidence="4" key="1">
    <citation type="submission" date="2022-10" db="EMBL/GenBank/DDBJ databases">
        <title>Genome assembly of Pristionchus species.</title>
        <authorList>
            <person name="Yoshida K."/>
            <person name="Sommer R.J."/>
        </authorList>
    </citation>
    <scope>NUCLEOTIDE SEQUENCE [LARGE SCALE GENOMIC DNA]</scope>
    <source>
        <strain evidence="4">RS5460</strain>
    </source>
</reference>
<name>A0AAN5CM82_9BILA</name>
<evidence type="ECO:0000256" key="2">
    <source>
        <dbReference type="SAM" id="SignalP"/>
    </source>
</evidence>